<feature type="compositionally biased region" description="Basic and acidic residues" evidence="1">
    <location>
        <begin position="228"/>
        <end position="237"/>
    </location>
</feature>
<evidence type="ECO:0000256" key="1">
    <source>
        <dbReference type="SAM" id="MobiDB-lite"/>
    </source>
</evidence>
<dbReference type="PANTHER" id="PTHR13061:SF29">
    <property type="entry name" value="GAMMA CARBONIC ANHYDRASE-LIKE 1, MITOCHONDRIAL-RELATED"/>
    <property type="match status" value="1"/>
</dbReference>
<proteinExistence type="predicted"/>
<dbReference type="SUPFAM" id="SSF51161">
    <property type="entry name" value="Trimeric LpxA-like enzymes"/>
    <property type="match status" value="1"/>
</dbReference>
<name>A0A9W7B6B1_9STRA</name>
<dbReference type="PANTHER" id="PTHR13061">
    <property type="entry name" value="DYNACTIN SUBUNIT P25"/>
    <property type="match status" value="1"/>
</dbReference>
<dbReference type="CDD" id="cd04645">
    <property type="entry name" value="LbH_gamma_CA_like"/>
    <property type="match status" value="1"/>
</dbReference>
<comment type="caution">
    <text evidence="2">The sequence shown here is derived from an EMBL/GenBank/DDBJ whole genome shotgun (WGS) entry which is preliminary data.</text>
</comment>
<accession>A0A9W7B6B1</accession>
<feature type="region of interest" description="Disordered" evidence="1">
    <location>
        <begin position="228"/>
        <end position="291"/>
    </location>
</feature>
<dbReference type="InterPro" id="IPR047324">
    <property type="entry name" value="LbH_gamma_CA-like"/>
</dbReference>
<gene>
    <name evidence="2" type="ORF">TL16_g08642</name>
</gene>
<protein>
    <submittedName>
        <fullName evidence="2">Uncharacterized protein</fullName>
    </submittedName>
</protein>
<dbReference type="Gene3D" id="2.160.10.10">
    <property type="entry name" value="Hexapeptide repeat proteins"/>
    <property type="match status" value="1"/>
</dbReference>
<evidence type="ECO:0000313" key="2">
    <source>
        <dbReference type="EMBL" id="GMH80664.1"/>
    </source>
</evidence>
<dbReference type="EMBL" id="BLQM01000286">
    <property type="protein sequence ID" value="GMH80664.1"/>
    <property type="molecule type" value="Genomic_DNA"/>
</dbReference>
<reference evidence="3" key="1">
    <citation type="journal article" date="2023" name="Commun. Biol.">
        <title>Genome analysis of Parmales, the sister group of diatoms, reveals the evolutionary specialization of diatoms from phago-mixotrophs to photoautotrophs.</title>
        <authorList>
            <person name="Ban H."/>
            <person name="Sato S."/>
            <person name="Yoshikawa S."/>
            <person name="Yamada K."/>
            <person name="Nakamura Y."/>
            <person name="Ichinomiya M."/>
            <person name="Sato N."/>
            <person name="Blanc-Mathieu R."/>
            <person name="Endo H."/>
            <person name="Kuwata A."/>
            <person name="Ogata H."/>
        </authorList>
    </citation>
    <scope>NUCLEOTIDE SEQUENCE [LARGE SCALE GENOMIC DNA]</scope>
</reference>
<dbReference type="InterPro" id="IPR011004">
    <property type="entry name" value="Trimer_LpxA-like_sf"/>
</dbReference>
<organism evidence="2 3">
    <name type="scientific">Triparma laevis f. inornata</name>
    <dbReference type="NCBI Taxonomy" id="1714386"/>
    <lineage>
        <taxon>Eukaryota</taxon>
        <taxon>Sar</taxon>
        <taxon>Stramenopiles</taxon>
        <taxon>Ochrophyta</taxon>
        <taxon>Bolidophyceae</taxon>
        <taxon>Parmales</taxon>
        <taxon>Triparmaceae</taxon>
        <taxon>Triparma</taxon>
    </lineage>
</organism>
<dbReference type="InterPro" id="IPR050484">
    <property type="entry name" value="Transf_Hexapept/Carb_Anhydrase"/>
</dbReference>
<evidence type="ECO:0000313" key="3">
    <source>
        <dbReference type="Proteomes" id="UP001162640"/>
    </source>
</evidence>
<sequence length="291" mass="30677">MASTSHKFVSKVSSAARAVGSALDSLGTSLEVTRYTEKLVPSTRFVTFNNSTPSAELTFVSPASSLIGDVKVGEGSSVWYGAVVRGDVNSVTIGQNTHLLSNSVVHVAKIQGDFSTSIGSSTIIGPGSLVHAAEVGSNVMVGSKCQILDGAKVEDNVVLLDGTIASPGSVLKSGKVYAGVPAKEVRSVSDEEKAKLLVRCEELNALAGIHAEECGKSHADVMRDSAIREDKRTRDPEYFQPDYSGDMMKEDDDVLGGGTPGRIFDNELRHPENFSDETGWEGNKRVGGGGE</sequence>
<dbReference type="AlphaFoldDB" id="A0A9W7B6B1"/>
<dbReference type="Proteomes" id="UP001162640">
    <property type="component" value="Unassembled WGS sequence"/>
</dbReference>
<feature type="compositionally biased region" description="Basic and acidic residues" evidence="1">
    <location>
        <begin position="264"/>
        <end position="273"/>
    </location>
</feature>